<evidence type="ECO:0000256" key="6">
    <source>
        <dbReference type="SAM" id="MobiDB-lite"/>
    </source>
</evidence>
<reference evidence="8 9" key="1">
    <citation type="submission" date="2023-12" db="EMBL/GenBank/DDBJ databases">
        <title>A high-quality genome assembly for Dillenia turbinata (Dilleniales).</title>
        <authorList>
            <person name="Chanderbali A."/>
        </authorList>
    </citation>
    <scope>NUCLEOTIDE SEQUENCE [LARGE SCALE GENOMIC DNA]</scope>
    <source>
        <strain evidence="8">LSX21</strain>
        <tissue evidence="8">Leaf</tissue>
    </source>
</reference>
<dbReference type="GO" id="GO:0005634">
    <property type="term" value="C:nucleus"/>
    <property type="evidence" value="ECO:0007669"/>
    <property type="project" value="UniProtKB-SubCell"/>
</dbReference>
<keyword evidence="2" id="KW-0805">Transcription regulation</keyword>
<dbReference type="SUPFAM" id="SSF54171">
    <property type="entry name" value="DNA-binding domain"/>
    <property type="match status" value="1"/>
</dbReference>
<evidence type="ECO:0000259" key="7">
    <source>
        <dbReference type="PROSITE" id="PS51032"/>
    </source>
</evidence>
<feature type="compositionally biased region" description="Basic and acidic residues" evidence="6">
    <location>
        <begin position="120"/>
        <end position="129"/>
    </location>
</feature>
<evidence type="ECO:0000256" key="4">
    <source>
        <dbReference type="ARBA" id="ARBA00023163"/>
    </source>
</evidence>
<keyword evidence="5" id="KW-0539">Nucleus</keyword>
<dbReference type="InterPro" id="IPR001471">
    <property type="entry name" value="AP2/ERF_dom"/>
</dbReference>
<feature type="region of interest" description="Disordered" evidence="6">
    <location>
        <begin position="85"/>
        <end position="133"/>
    </location>
</feature>
<dbReference type="AlphaFoldDB" id="A0AAN8ZPH3"/>
<evidence type="ECO:0000256" key="2">
    <source>
        <dbReference type="ARBA" id="ARBA00023015"/>
    </source>
</evidence>
<dbReference type="InterPro" id="IPR016177">
    <property type="entry name" value="DNA-bd_dom_sf"/>
</dbReference>
<organism evidence="8 9">
    <name type="scientific">Dillenia turbinata</name>
    <dbReference type="NCBI Taxonomy" id="194707"/>
    <lineage>
        <taxon>Eukaryota</taxon>
        <taxon>Viridiplantae</taxon>
        <taxon>Streptophyta</taxon>
        <taxon>Embryophyta</taxon>
        <taxon>Tracheophyta</taxon>
        <taxon>Spermatophyta</taxon>
        <taxon>Magnoliopsida</taxon>
        <taxon>eudicotyledons</taxon>
        <taxon>Gunneridae</taxon>
        <taxon>Pentapetalae</taxon>
        <taxon>Dilleniales</taxon>
        <taxon>Dilleniaceae</taxon>
        <taxon>Dillenia</taxon>
    </lineage>
</organism>
<comment type="subcellular location">
    <subcellularLocation>
        <location evidence="1">Nucleus</location>
    </subcellularLocation>
</comment>
<dbReference type="Gene3D" id="3.30.730.10">
    <property type="entry name" value="AP2/ERF domain"/>
    <property type="match status" value="1"/>
</dbReference>
<comment type="caution">
    <text evidence="8">The sequence shown here is derived from an EMBL/GenBank/DDBJ whole genome shotgun (WGS) entry which is preliminary data.</text>
</comment>
<sequence>MLTAGGDIKKKLNIGRYVTAEEAAKAADIAAIRFKGPKVRLNFPISESDVDYTFSCEKLPVGEGASDRLKSETCDQILATIHKGLNKKSTGKTPEFNAINANHRRKNSPETSETQTTPDPPRKKPKNNEEGGSSIFDQLQLDYDAFDIKDHARLNQIVKHLLDPSPETMESDKQMLRSLTDDEVNAWWGKELIMELFNNQAPTTTTGHGHGPNVALKAPQSNMKVEAEETIDEESFFKELLMLEESVNKCLVKRLK</sequence>
<keyword evidence="4" id="KW-0804">Transcription</keyword>
<proteinExistence type="predicted"/>
<dbReference type="Proteomes" id="UP001370490">
    <property type="component" value="Unassembled WGS sequence"/>
</dbReference>
<keyword evidence="3" id="KW-0238">DNA-binding</keyword>
<dbReference type="InterPro" id="IPR036955">
    <property type="entry name" value="AP2/ERF_dom_sf"/>
</dbReference>
<keyword evidence="9" id="KW-1185">Reference proteome</keyword>
<protein>
    <recommendedName>
        <fullName evidence="7">AP2/ERF domain-containing protein</fullName>
    </recommendedName>
</protein>
<gene>
    <name evidence="8" type="ORF">RJ641_026433</name>
</gene>
<dbReference type="SMART" id="SM00380">
    <property type="entry name" value="AP2"/>
    <property type="match status" value="1"/>
</dbReference>
<evidence type="ECO:0000256" key="5">
    <source>
        <dbReference type="ARBA" id="ARBA00023242"/>
    </source>
</evidence>
<feature type="domain" description="AP2/ERF" evidence="7">
    <location>
        <begin position="1"/>
        <end position="44"/>
    </location>
</feature>
<accession>A0AAN8ZPH3</accession>
<dbReference type="EMBL" id="JBAMMX010000003">
    <property type="protein sequence ID" value="KAK6945331.1"/>
    <property type="molecule type" value="Genomic_DNA"/>
</dbReference>
<evidence type="ECO:0000313" key="9">
    <source>
        <dbReference type="Proteomes" id="UP001370490"/>
    </source>
</evidence>
<evidence type="ECO:0000313" key="8">
    <source>
        <dbReference type="EMBL" id="KAK6945331.1"/>
    </source>
</evidence>
<dbReference type="PROSITE" id="PS51032">
    <property type="entry name" value="AP2_ERF"/>
    <property type="match status" value="1"/>
</dbReference>
<dbReference type="GO" id="GO:0003677">
    <property type="term" value="F:DNA binding"/>
    <property type="evidence" value="ECO:0007669"/>
    <property type="project" value="UniProtKB-KW"/>
</dbReference>
<evidence type="ECO:0000256" key="3">
    <source>
        <dbReference type="ARBA" id="ARBA00023125"/>
    </source>
</evidence>
<dbReference type="GO" id="GO:0003700">
    <property type="term" value="F:DNA-binding transcription factor activity"/>
    <property type="evidence" value="ECO:0007669"/>
    <property type="project" value="InterPro"/>
</dbReference>
<name>A0AAN8ZPH3_9MAGN</name>
<evidence type="ECO:0000256" key="1">
    <source>
        <dbReference type="ARBA" id="ARBA00004123"/>
    </source>
</evidence>